<protein>
    <submittedName>
        <fullName evidence="1">Uncharacterized protein</fullName>
    </submittedName>
</protein>
<organism evidence="1 2">
    <name type="scientific">Xyrichtys novacula</name>
    <name type="common">Pearly razorfish</name>
    <name type="synonym">Hemipteronotus novacula</name>
    <dbReference type="NCBI Taxonomy" id="13765"/>
    <lineage>
        <taxon>Eukaryota</taxon>
        <taxon>Metazoa</taxon>
        <taxon>Chordata</taxon>
        <taxon>Craniata</taxon>
        <taxon>Vertebrata</taxon>
        <taxon>Euteleostomi</taxon>
        <taxon>Actinopterygii</taxon>
        <taxon>Neopterygii</taxon>
        <taxon>Teleostei</taxon>
        <taxon>Neoteleostei</taxon>
        <taxon>Acanthomorphata</taxon>
        <taxon>Eupercaria</taxon>
        <taxon>Labriformes</taxon>
        <taxon>Labridae</taxon>
        <taxon>Xyrichtys</taxon>
    </lineage>
</organism>
<proteinExistence type="predicted"/>
<sequence>MFEQQARGVVLYLRRMIQYRRSRETSTCCRGYRDARQGTGHADAQRFTPLPAFGSSDGTRWFHTRVHLDVDSSSLVWSALPDYLGERTRARLVLFTNQQI</sequence>
<evidence type="ECO:0000313" key="1">
    <source>
        <dbReference type="EMBL" id="CAJ1072938.1"/>
    </source>
</evidence>
<dbReference type="AlphaFoldDB" id="A0AAV1GKG0"/>
<dbReference type="EMBL" id="OY660877">
    <property type="protein sequence ID" value="CAJ1072938.1"/>
    <property type="molecule type" value="Genomic_DNA"/>
</dbReference>
<dbReference type="Proteomes" id="UP001178508">
    <property type="component" value="Chromosome 14"/>
</dbReference>
<name>A0AAV1GKG0_XYRNO</name>
<evidence type="ECO:0000313" key="2">
    <source>
        <dbReference type="Proteomes" id="UP001178508"/>
    </source>
</evidence>
<gene>
    <name evidence="1" type="ORF">XNOV1_A020461</name>
</gene>
<reference evidence="1" key="1">
    <citation type="submission" date="2023-08" db="EMBL/GenBank/DDBJ databases">
        <authorList>
            <person name="Alioto T."/>
            <person name="Alioto T."/>
            <person name="Gomez Garrido J."/>
        </authorList>
    </citation>
    <scope>NUCLEOTIDE SEQUENCE</scope>
</reference>
<keyword evidence="2" id="KW-1185">Reference proteome</keyword>
<accession>A0AAV1GKG0</accession>